<evidence type="ECO:0000256" key="1">
    <source>
        <dbReference type="SAM" id="Phobius"/>
    </source>
</evidence>
<feature type="transmembrane region" description="Helical" evidence="1">
    <location>
        <begin position="211"/>
        <end position="236"/>
    </location>
</feature>
<dbReference type="Proteomes" id="UP000049983">
    <property type="component" value="Unassembled WGS sequence"/>
</dbReference>
<name>A0A0M6Z7N9_9HYPH</name>
<dbReference type="STRING" id="311410.LA5095_02155"/>
<reference evidence="3" key="1">
    <citation type="submission" date="2015-07" db="EMBL/GenBank/DDBJ databases">
        <authorList>
            <person name="Rodrigo-Torres Lidia"/>
            <person name="Arahal R.David."/>
        </authorList>
    </citation>
    <scope>NUCLEOTIDE SEQUENCE [LARGE SCALE GENOMIC DNA]</scope>
    <source>
        <strain evidence="3">CECT 5096</strain>
    </source>
</reference>
<protein>
    <recommendedName>
        <fullName evidence="4">Glycerophosphoryl diester phosphodiesterase membrane domain-containing protein</fullName>
    </recommendedName>
</protein>
<gene>
    <name evidence="2" type="ORF">LA5096_01011</name>
</gene>
<dbReference type="RefSeq" id="WP_055114794.1">
    <property type="nucleotide sequence ID" value="NZ_CXWA01000002.1"/>
</dbReference>
<keyword evidence="1" id="KW-1133">Transmembrane helix</keyword>
<sequence length="255" mass="27071">MTETNSTESIVPLGVGTLIGDSFSILFRNIVPIVLIAFVPSLLGVLLSGYLVGFEALLSLGETDEPSGAASALTSLVDLVVYSLTTAFLVQLAYDAKLNRPIRIAKYIRPALASVIPIAILGIVVGLLIGLAAIAFIIPGLWVYAVFSVMEPAVVIERLGFRGLGRSEKLTKNYRWPIVGALVLAWICALVVIVVALFAADFALTSGVLAVSIFLYATFTAVGTGLLSILTALIYARLREIKEGVSVDQIAEVFD</sequence>
<accession>A0A0M6Z7N9</accession>
<keyword evidence="1" id="KW-0472">Membrane</keyword>
<proteinExistence type="predicted"/>
<organism evidence="2 3">
    <name type="scientific">Roseibium album</name>
    <dbReference type="NCBI Taxonomy" id="311410"/>
    <lineage>
        <taxon>Bacteria</taxon>
        <taxon>Pseudomonadati</taxon>
        <taxon>Pseudomonadota</taxon>
        <taxon>Alphaproteobacteria</taxon>
        <taxon>Hyphomicrobiales</taxon>
        <taxon>Stappiaceae</taxon>
        <taxon>Roseibium</taxon>
    </lineage>
</organism>
<dbReference type="OrthoDB" id="7472950at2"/>
<evidence type="ECO:0000313" key="2">
    <source>
        <dbReference type="EMBL" id="CTQ66222.1"/>
    </source>
</evidence>
<evidence type="ECO:0000313" key="3">
    <source>
        <dbReference type="Proteomes" id="UP000049983"/>
    </source>
</evidence>
<feature type="transmembrane region" description="Helical" evidence="1">
    <location>
        <begin position="115"/>
        <end position="138"/>
    </location>
</feature>
<dbReference type="GeneID" id="97668445"/>
<keyword evidence="3" id="KW-1185">Reference proteome</keyword>
<dbReference type="EMBL" id="CXWC01000002">
    <property type="protein sequence ID" value="CTQ66222.1"/>
    <property type="molecule type" value="Genomic_DNA"/>
</dbReference>
<evidence type="ECO:0008006" key="4">
    <source>
        <dbReference type="Google" id="ProtNLM"/>
    </source>
</evidence>
<keyword evidence="1" id="KW-0812">Transmembrane</keyword>
<feature type="transmembrane region" description="Helical" evidence="1">
    <location>
        <begin position="30"/>
        <end position="52"/>
    </location>
</feature>
<dbReference type="AlphaFoldDB" id="A0A0M6Z7N9"/>
<feature type="transmembrane region" description="Helical" evidence="1">
    <location>
        <begin position="144"/>
        <end position="164"/>
    </location>
</feature>
<feature type="transmembrane region" description="Helical" evidence="1">
    <location>
        <begin position="176"/>
        <end position="199"/>
    </location>
</feature>
<feature type="transmembrane region" description="Helical" evidence="1">
    <location>
        <begin position="72"/>
        <end position="94"/>
    </location>
</feature>